<sequence>MSSEIRQFELLPTWPPHLRVSPSPGSRPPFQLAALVGRISYSHQISPDPAPMYLVRALLRRFTAVRSAVFAVPPNPNRLFHIFELITCSPSVWISYSFSVFVPIVYLSACRLDYRCCAAVTVIVNGGR</sequence>
<evidence type="ECO:0000313" key="2">
    <source>
        <dbReference type="Proteomes" id="UP000775213"/>
    </source>
</evidence>
<gene>
    <name evidence="1" type="ORF">IEQ34_017215</name>
</gene>
<evidence type="ECO:0000313" key="1">
    <source>
        <dbReference type="EMBL" id="KAH0452891.1"/>
    </source>
</evidence>
<keyword evidence="2" id="KW-1185">Reference proteome</keyword>
<dbReference type="EMBL" id="JAGFBR010000016">
    <property type="protein sequence ID" value="KAH0452891.1"/>
    <property type="molecule type" value="Genomic_DNA"/>
</dbReference>
<comment type="caution">
    <text evidence="1">The sequence shown here is derived from an EMBL/GenBank/DDBJ whole genome shotgun (WGS) entry which is preliminary data.</text>
</comment>
<organism evidence="1 2">
    <name type="scientific">Dendrobium chrysotoxum</name>
    <name type="common">Orchid</name>
    <dbReference type="NCBI Taxonomy" id="161865"/>
    <lineage>
        <taxon>Eukaryota</taxon>
        <taxon>Viridiplantae</taxon>
        <taxon>Streptophyta</taxon>
        <taxon>Embryophyta</taxon>
        <taxon>Tracheophyta</taxon>
        <taxon>Spermatophyta</taxon>
        <taxon>Magnoliopsida</taxon>
        <taxon>Liliopsida</taxon>
        <taxon>Asparagales</taxon>
        <taxon>Orchidaceae</taxon>
        <taxon>Epidendroideae</taxon>
        <taxon>Malaxideae</taxon>
        <taxon>Dendrobiinae</taxon>
        <taxon>Dendrobium</taxon>
    </lineage>
</organism>
<dbReference type="Proteomes" id="UP000775213">
    <property type="component" value="Unassembled WGS sequence"/>
</dbReference>
<protein>
    <submittedName>
        <fullName evidence="1">Uncharacterized protein</fullName>
    </submittedName>
</protein>
<dbReference type="AlphaFoldDB" id="A0AAV7G8Z6"/>
<proteinExistence type="predicted"/>
<reference evidence="1 2" key="1">
    <citation type="journal article" date="2021" name="Hortic Res">
        <title>Chromosome-scale assembly of the Dendrobium chrysotoxum genome enhances the understanding of orchid evolution.</title>
        <authorList>
            <person name="Zhang Y."/>
            <person name="Zhang G.Q."/>
            <person name="Zhang D."/>
            <person name="Liu X.D."/>
            <person name="Xu X.Y."/>
            <person name="Sun W.H."/>
            <person name="Yu X."/>
            <person name="Zhu X."/>
            <person name="Wang Z.W."/>
            <person name="Zhao X."/>
            <person name="Zhong W.Y."/>
            <person name="Chen H."/>
            <person name="Yin W.L."/>
            <person name="Huang T."/>
            <person name="Niu S.C."/>
            <person name="Liu Z.J."/>
        </authorList>
    </citation>
    <scope>NUCLEOTIDE SEQUENCE [LARGE SCALE GENOMIC DNA]</scope>
    <source>
        <strain evidence="1">Lindl</strain>
    </source>
</reference>
<name>A0AAV7G8Z6_DENCH</name>
<accession>A0AAV7G8Z6</accession>